<proteinExistence type="predicted"/>
<accession>A0A7X0ESG9</accession>
<comment type="caution">
    <text evidence="2">The sequence shown here is derived from an EMBL/GenBank/DDBJ whole genome shotgun (WGS) entry which is preliminary data.</text>
</comment>
<organism evidence="2 3">
    <name type="scientific">Pseudomonas fluvialis</name>
    <dbReference type="NCBI Taxonomy" id="1793966"/>
    <lineage>
        <taxon>Bacteria</taxon>
        <taxon>Pseudomonadati</taxon>
        <taxon>Pseudomonadota</taxon>
        <taxon>Gammaproteobacteria</taxon>
        <taxon>Pseudomonadales</taxon>
        <taxon>Pseudomonadaceae</taxon>
        <taxon>Pseudomonas</taxon>
    </lineage>
</organism>
<dbReference type="EMBL" id="JACHLL010000004">
    <property type="protein sequence ID" value="MBB6342273.1"/>
    <property type="molecule type" value="Genomic_DNA"/>
</dbReference>
<keyword evidence="3" id="KW-1185">Reference proteome</keyword>
<evidence type="ECO:0000256" key="1">
    <source>
        <dbReference type="SAM" id="SignalP"/>
    </source>
</evidence>
<keyword evidence="1" id="KW-0732">Signal</keyword>
<gene>
    <name evidence="2" type="ORF">HNP49_002455</name>
</gene>
<sequence>MRRTCLFVASLLMSTGLWAMHCPQDMARIDALLAENPAVSVEQLAEVRRLRAEGEALHKAGDHAGSMKVLQQALDLLQAPN</sequence>
<dbReference type="AlphaFoldDB" id="A0A7X0ESG9"/>
<dbReference type="Proteomes" id="UP000557193">
    <property type="component" value="Unassembled WGS sequence"/>
</dbReference>
<name>A0A7X0ESG9_9PSED</name>
<feature type="signal peptide" evidence="1">
    <location>
        <begin position="1"/>
        <end position="19"/>
    </location>
</feature>
<dbReference type="RefSeq" id="WP_184683637.1">
    <property type="nucleotide sequence ID" value="NZ_JACHLL010000004.1"/>
</dbReference>
<protein>
    <submittedName>
        <fullName evidence="2">Uncharacterized protein</fullName>
    </submittedName>
</protein>
<evidence type="ECO:0000313" key="2">
    <source>
        <dbReference type="EMBL" id="MBB6342273.1"/>
    </source>
</evidence>
<reference evidence="2 3" key="1">
    <citation type="submission" date="2020-08" db="EMBL/GenBank/DDBJ databases">
        <title>Functional genomics of gut bacteria from endangered species of beetles.</title>
        <authorList>
            <person name="Carlos-Shanley C."/>
        </authorList>
    </citation>
    <scope>NUCLEOTIDE SEQUENCE [LARGE SCALE GENOMIC DNA]</scope>
    <source>
        <strain evidence="2 3">S00202</strain>
    </source>
</reference>
<evidence type="ECO:0000313" key="3">
    <source>
        <dbReference type="Proteomes" id="UP000557193"/>
    </source>
</evidence>
<feature type="chain" id="PRO_5031171978" evidence="1">
    <location>
        <begin position="20"/>
        <end position="81"/>
    </location>
</feature>